<sequence length="230" mass="26011">MAIKISLEELLEAGAHFGHQAKRWNPKMASYLYGIQEGVHVFDLTKTKVAMEEALDVLKNAAKEGKNILILGTKKQCKEKIIEIGKETGMPYVSERWLGGTLTNFDQMKRSISKLSEMKTKMAAGEYKKYTKKERLLLEREITRLERFFGGISTLEKLPDMLFVVDTHKETQAVKEALKMKIETIGIVDSNSDPTVVDYPIPMNDDAAKALEYVLDLVKKAILEGQSKKK</sequence>
<dbReference type="GO" id="GO:0003735">
    <property type="term" value="F:structural constituent of ribosome"/>
    <property type="evidence" value="ECO:0007669"/>
    <property type="project" value="InterPro"/>
</dbReference>
<dbReference type="InterPro" id="IPR005706">
    <property type="entry name" value="Ribosomal_uS2_bac/mit/plastid"/>
</dbReference>
<comment type="similarity">
    <text evidence="1 5">Belongs to the universal ribosomal protein uS2 family.</text>
</comment>
<dbReference type="Pfam" id="PF00318">
    <property type="entry name" value="Ribosomal_S2"/>
    <property type="match status" value="1"/>
</dbReference>
<dbReference type="HAMAP" id="MF_00291_B">
    <property type="entry name" value="Ribosomal_uS2_B"/>
    <property type="match status" value="1"/>
</dbReference>
<evidence type="ECO:0000256" key="3">
    <source>
        <dbReference type="ARBA" id="ARBA00023274"/>
    </source>
</evidence>
<dbReference type="GO" id="GO:0006412">
    <property type="term" value="P:translation"/>
    <property type="evidence" value="ECO:0007669"/>
    <property type="project" value="UniProtKB-UniRule"/>
</dbReference>
<protein>
    <recommendedName>
        <fullName evidence="4 5">Small ribosomal subunit protein uS2</fullName>
    </recommendedName>
</protein>
<accession>A0A0G0TPA9</accession>
<keyword evidence="2 5" id="KW-0689">Ribosomal protein</keyword>
<keyword evidence="3 5" id="KW-0687">Ribonucleoprotein</keyword>
<evidence type="ECO:0000313" key="6">
    <source>
        <dbReference type="EMBL" id="KKR39662.1"/>
    </source>
</evidence>
<dbReference type="PANTHER" id="PTHR12534">
    <property type="entry name" value="30S RIBOSOMAL PROTEIN S2 PROKARYOTIC AND ORGANELLAR"/>
    <property type="match status" value="1"/>
</dbReference>
<gene>
    <name evidence="5" type="primary">rpsB</name>
    <name evidence="6" type="ORF">UT72_C0004G0012</name>
</gene>
<dbReference type="Gene3D" id="3.40.50.10490">
    <property type="entry name" value="Glucose-6-phosphate isomerase like protein, domain 1"/>
    <property type="match status" value="1"/>
</dbReference>
<evidence type="ECO:0000256" key="2">
    <source>
        <dbReference type="ARBA" id="ARBA00022980"/>
    </source>
</evidence>
<dbReference type="AlphaFoldDB" id="A0A0G0TPA9"/>
<dbReference type="PATRIC" id="fig|1618575.3.peg.65"/>
<name>A0A0G0TPA9_9BACT</name>
<evidence type="ECO:0000256" key="1">
    <source>
        <dbReference type="ARBA" id="ARBA00006242"/>
    </source>
</evidence>
<dbReference type="InterPro" id="IPR023591">
    <property type="entry name" value="Ribosomal_uS2_flav_dom_sf"/>
</dbReference>
<dbReference type="Gene3D" id="1.10.287.610">
    <property type="entry name" value="Helix hairpin bin"/>
    <property type="match status" value="1"/>
</dbReference>
<dbReference type="Proteomes" id="UP000034687">
    <property type="component" value="Unassembled WGS sequence"/>
</dbReference>
<reference evidence="6 7" key="1">
    <citation type="journal article" date="2015" name="Nature">
        <title>rRNA introns, odd ribosomes, and small enigmatic genomes across a large radiation of phyla.</title>
        <authorList>
            <person name="Brown C.T."/>
            <person name="Hug L.A."/>
            <person name="Thomas B.C."/>
            <person name="Sharon I."/>
            <person name="Castelle C.J."/>
            <person name="Singh A."/>
            <person name="Wilkins M.J."/>
            <person name="Williams K.H."/>
            <person name="Banfield J.F."/>
        </authorList>
    </citation>
    <scope>NUCLEOTIDE SEQUENCE [LARGE SCALE GENOMIC DNA]</scope>
</reference>
<dbReference type="PANTHER" id="PTHR12534:SF0">
    <property type="entry name" value="SMALL RIBOSOMAL SUBUNIT PROTEIN US2M"/>
    <property type="match status" value="1"/>
</dbReference>
<dbReference type="GO" id="GO:0022627">
    <property type="term" value="C:cytosolic small ribosomal subunit"/>
    <property type="evidence" value="ECO:0007669"/>
    <property type="project" value="TreeGrafter"/>
</dbReference>
<dbReference type="EMBL" id="LBXW01000004">
    <property type="protein sequence ID" value="KKR39662.1"/>
    <property type="molecule type" value="Genomic_DNA"/>
</dbReference>
<dbReference type="PROSITE" id="PS00962">
    <property type="entry name" value="RIBOSOMAL_S2_1"/>
    <property type="match status" value="1"/>
</dbReference>
<dbReference type="CDD" id="cd01425">
    <property type="entry name" value="RPS2"/>
    <property type="match status" value="1"/>
</dbReference>
<dbReference type="PRINTS" id="PR00395">
    <property type="entry name" value="RIBOSOMALS2"/>
</dbReference>
<proteinExistence type="inferred from homology"/>
<comment type="caution">
    <text evidence="6">The sequence shown here is derived from an EMBL/GenBank/DDBJ whole genome shotgun (WGS) entry which is preliminary data.</text>
</comment>
<dbReference type="SUPFAM" id="SSF52313">
    <property type="entry name" value="Ribosomal protein S2"/>
    <property type="match status" value="1"/>
</dbReference>
<evidence type="ECO:0000256" key="4">
    <source>
        <dbReference type="ARBA" id="ARBA00035256"/>
    </source>
</evidence>
<evidence type="ECO:0000313" key="7">
    <source>
        <dbReference type="Proteomes" id="UP000034687"/>
    </source>
</evidence>
<evidence type="ECO:0000256" key="5">
    <source>
        <dbReference type="HAMAP-Rule" id="MF_00291"/>
    </source>
</evidence>
<dbReference type="InterPro" id="IPR001865">
    <property type="entry name" value="Ribosomal_uS2"/>
</dbReference>
<organism evidence="6 7">
    <name type="scientific">Candidatus Woesebacteria bacterium GW2011_GWB1_40_101</name>
    <dbReference type="NCBI Taxonomy" id="1618575"/>
    <lineage>
        <taxon>Bacteria</taxon>
        <taxon>Candidatus Woeseibacteriota</taxon>
    </lineage>
</organism>
<dbReference type="InterPro" id="IPR018130">
    <property type="entry name" value="Ribosomal_uS2_CS"/>
</dbReference>
<dbReference type="NCBIfam" id="TIGR01011">
    <property type="entry name" value="rpsB_bact"/>
    <property type="match status" value="1"/>
</dbReference>